<dbReference type="PANTHER" id="PTHR21310">
    <property type="entry name" value="AMINOGLYCOSIDE PHOSPHOTRANSFERASE-RELATED-RELATED"/>
    <property type="match status" value="1"/>
</dbReference>
<dbReference type="Gene3D" id="3.30.200.20">
    <property type="entry name" value="Phosphorylase Kinase, domain 1"/>
    <property type="match status" value="1"/>
</dbReference>
<organism evidence="2 3">
    <name type="scientific">Candidatus Nanosyncoccus alces</name>
    <dbReference type="NCBI Taxonomy" id="2171997"/>
    <lineage>
        <taxon>Bacteria</taxon>
        <taxon>Candidatus Saccharimonadota</taxon>
        <taxon>Candidatus Nanosyncoccalia</taxon>
        <taxon>Candidatus Nanosyncoccales</taxon>
        <taxon>Candidatus Nanosyncoccaceae</taxon>
        <taxon>Candidatus Nanosyncoccus</taxon>
    </lineage>
</organism>
<proteinExistence type="predicted"/>
<evidence type="ECO:0000313" key="3">
    <source>
        <dbReference type="Proteomes" id="UP001191019"/>
    </source>
</evidence>
<keyword evidence="3" id="KW-1185">Reference proteome</keyword>
<dbReference type="Pfam" id="PF01636">
    <property type="entry name" value="APH"/>
    <property type="match status" value="1"/>
</dbReference>
<evidence type="ECO:0000259" key="1">
    <source>
        <dbReference type="Pfam" id="PF01636"/>
    </source>
</evidence>
<sequence length="270" mass="31441">MANFFTTKDPLDKIIAQTFPEKKIEKTEHILTGWTNIVIEVTTDDGAYFFRFPRNPFWSKMIVKDAAVCNFVDGKTSFYTPQMALHYDEKKRPYSVHQKIEGYTLGDRIYHLSHTALTGAAYDVAKFIKELSGIDLRDAPEKVKYPLSDFLHELDYEHYDKHIDADHKYIKETEMRNLVHGDLNLGNILLDKNDKVIGVIDFCFAGTGNSNMDVARMVSRPAPEEFEKEFLKYFDNQNEIQRMRKAWKNIDNGYAEHIRANFPEINLNQL</sequence>
<accession>A0ABY0FLG4</accession>
<reference evidence="2 3" key="2">
    <citation type="journal article" date="2020" name="Cell Rep.">
        <title>Acquisition and Adaptation of Ultra-small Parasitic Reduced Genome Bacteria to Mammalian Hosts.</title>
        <authorList>
            <person name="McLean J.S."/>
            <person name="Bor B."/>
            <person name="Kerns K.A."/>
            <person name="Liu Q."/>
            <person name="To T.T."/>
            <person name="Solden L."/>
            <person name="Hendrickson E.L."/>
            <person name="Wrighton K."/>
            <person name="Shi W."/>
            <person name="He X."/>
        </authorList>
    </citation>
    <scope>NUCLEOTIDE SEQUENCE [LARGE SCALE GENOMIC DNA]</scope>
    <source>
        <strain evidence="2 3">TM7_G3_2_Rum_HOT_351B</strain>
    </source>
</reference>
<dbReference type="SUPFAM" id="SSF56112">
    <property type="entry name" value="Protein kinase-like (PK-like)"/>
    <property type="match status" value="1"/>
</dbReference>
<name>A0ABY0FLG4_9BACT</name>
<dbReference type="InterPro" id="IPR011009">
    <property type="entry name" value="Kinase-like_dom_sf"/>
</dbReference>
<dbReference type="Gene3D" id="3.90.1200.10">
    <property type="match status" value="1"/>
</dbReference>
<dbReference type="InterPro" id="IPR002575">
    <property type="entry name" value="Aminoglycoside_PTrfase"/>
</dbReference>
<protein>
    <submittedName>
        <fullName evidence="2">Bifunctional AAC/APH</fullName>
    </submittedName>
</protein>
<comment type="caution">
    <text evidence="2">The sequence shown here is derived from an EMBL/GenBank/DDBJ whole genome shotgun (WGS) entry which is preliminary data.</text>
</comment>
<feature type="domain" description="Aminoglycoside phosphotransferase" evidence="1">
    <location>
        <begin position="30"/>
        <end position="239"/>
    </location>
</feature>
<dbReference type="InterPro" id="IPR051678">
    <property type="entry name" value="AGP_Transferase"/>
</dbReference>
<evidence type="ECO:0000313" key="2">
    <source>
        <dbReference type="EMBL" id="RYC74625.1"/>
    </source>
</evidence>
<dbReference type="RefSeq" id="WP_129735045.1">
    <property type="nucleotide sequence ID" value="NZ_PRLM01000005.1"/>
</dbReference>
<dbReference type="EMBL" id="PRLM01000005">
    <property type="protein sequence ID" value="RYC74625.1"/>
    <property type="molecule type" value="Genomic_DNA"/>
</dbReference>
<reference evidence="2 3" key="1">
    <citation type="journal article" date="2018" name="bioRxiv">
        <title>Evidence of independent acquisition and adaption of ultra-small bacteria to human hosts across the highly diverse yet reduced genomes of the phylum Saccharibacteria.</title>
        <authorList>
            <person name="McLean J.S."/>
            <person name="Bor B."/>
            <person name="To T.T."/>
            <person name="Liu Q."/>
            <person name="Kearns K.A."/>
            <person name="Solden L.M."/>
            <person name="Wrighton K.C."/>
            <person name="He X."/>
            <person name="Shi W."/>
        </authorList>
    </citation>
    <scope>NUCLEOTIDE SEQUENCE [LARGE SCALE GENOMIC DNA]</scope>
    <source>
        <strain evidence="2 3">TM7_G3_2_Rum_HOT_351B</strain>
    </source>
</reference>
<dbReference type="Proteomes" id="UP001191019">
    <property type="component" value="Unassembled WGS sequence"/>
</dbReference>
<gene>
    <name evidence="2" type="primary">aacA-aphD</name>
    <name evidence="2" type="ORF">G3RUM_00491</name>
</gene>